<protein>
    <recommendedName>
        <fullName evidence="3">DUF2490 domain-containing protein</fullName>
    </recommendedName>
</protein>
<evidence type="ECO:0000313" key="1">
    <source>
        <dbReference type="EMBL" id="ADI37716.1"/>
    </source>
</evidence>
<gene>
    <name evidence="1" type="ordered locus">wcw_0342</name>
</gene>
<dbReference type="STRING" id="716544.wcw_0342"/>
<dbReference type="HOGENOM" id="CLU_1325924_0_0_0"/>
<evidence type="ECO:0000313" key="2">
    <source>
        <dbReference type="Proteomes" id="UP000001505"/>
    </source>
</evidence>
<dbReference type="RefSeq" id="WP_013181444.1">
    <property type="nucleotide sequence ID" value="NC_014225.1"/>
</dbReference>
<sequence length="207" mass="25109">MSRIFFLFFLPAFCLGTEFQYWQIAYFNQKITDKWSFVFQTEERWKGVYSNLVRHQNDIGIAYTFNDHWNIHVYYRHKVRNSDHGWATYPEQLIDFSGKWNVGEINISNRHRFVIHYYGNHWVYRNRISLAYPIIPYCKKGDLYFSNEFFFRNLQKFFENRFGAGIQLSLSKTGNKVRCLYLMQHINMATGWAHTLNILLIESKIYF</sequence>
<dbReference type="Pfam" id="PF10677">
    <property type="entry name" value="DUF2490"/>
    <property type="match status" value="1"/>
</dbReference>
<dbReference type="InterPro" id="IPR019619">
    <property type="entry name" value="DUF2490"/>
</dbReference>
<reference evidence="1 2" key="1">
    <citation type="journal article" date="2010" name="PLoS ONE">
        <title>The Waddlia genome: a window into chlamydial biology.</title>
        <authorList>
            <person name="Bertelli C."/>
            <person name="Collyn F."/>
            <person name="Croxatto A."/>
            <person name="Ruckert C."/>
            <person name="Polkinghorne A."/>
            <person name="Kebbi-Beghdadi C."/>
            <person name="Goesmann A."/>
            <person name="Vaughan L."/>
            <person name="Greub G."/>
        </authorList>
    </citation>
    <scope>NUCLEOTIDE SEQUENCE [LARGE SCALE GENOMIC DNA]</scope>
    <source>
        <strain evidence="2">ATCC VR-1470 / WSU 86-1044</strain>
    </source>
</reference>
<dbReference type="AlphaFoldDB" id="D6YUA5"/>
<dbReference type="KEGG" id="wch:wcw_0342"/>
<dbReference type="Proteomes" id="UP000001505">
    <property type="component" value="Chromosome"/>
</dbReference>
<dbReference type="EMBL" id="CP001928">
    <property type="protein sequence ID" value="ADI37716.1"/>
    <property type="molecule type" value="Genomic_DNA"/>
</dbReference>
<organism evidence="1 2">
    <name type="scientific">Waddlia chondrophila (strain ATCC VR-1470 / WSU 86-1044)</name>
    <dbReference type="NCBI Taxonomy" id="716544"/>
    <lineage>
        <taxon>Bacteria</taxon>
        <taxon>Pseudomonadati</taxon>
        <taxon>Chlamydiota</taxon>
        <taxon>Chlamydiia</taxon>
        <taxon>Parachlamydiales</taxon>
        <taxon>Waddliaceae</taxon>
        <taxon>Waddlia</taxon>
    </lineage>
</organism>
<keyword evidence="2" id="KW-1185">Reference proteome</keyword>
<proteinExistence type="predicted"/>
<name>D6YUA5_WADCW</name>
<accession>D6YUA5</accession>
<evidence type="ECO:0008006" key="3">
    <source>
        <dbReference type="Google" id="ProtNLM"/>
    </source>
</evidence>